<accession>A0A9D3Z0B4</accession>
<evidence type="ECO:0000313" key="1">
    <source>
        <dbReference type="EMBL" id="KAH3710383.1"/>
    </source>
</evidence>
<keyword evidence="2" id="KW-1185">Reference proteome</keyword>
<proteinExistence type="predicted"/>
<dbReference type="AlphaFoldDB" id="A0A9D3Z0B4"/>
<sequence length="81" mass="9392">MKKYEEFVKLSQDPEKCDRLTDRLTDRLSVPWSTVFYSELRLVTCPNQASFRRLTVARGRILVGQHVLLTCSGGTRWTCVK</sequence>
<evidence type="ECO:0000313" key="2">
    <source>
        <dbReference type="Proteomes" id="UP000828390"/>
    </source>
</evidence>
<comment type="caution">
    <text evidence="1">The sequence shown here is derived from an EMBL/GenBank/DDBJ whole genome shotgun (WGS) entry which is preliminary data.</text>
</comment>
<protein>
    <submittedName>
        <fullName evidence="1">Uncharacterized protein</fullName>
    </submittedName>
</protein>
<dbReference type="EMBL" id="JAIWYP010000014">
    <property type="protein sequence ID" value="KAH3710383.1"/>
    <property type="molecule type" value="Genomic_DNA"/>
</dbReference>
<organism evidence="1 2">
    <name type="scientific">Dreissena polymorpha</name>
    <name type="common">Zebra mussel</name>
    <name type="synonym">Mytilus polymorpha</name>
    <dbReference type="NCBI Taxonomy" id="45954"/>
    <lineage>
        <taxon>Eukaryota</taxon>
        <taxon>Metazoa</taxon>
        <taxon>Spiralia</taxon>
        <taxon>Lophotrochozoa</taxon>
        <taxon>Mollusca</taxon>
        <taxon>Bivalvia</taxon>
        <taxon>Autobranchia</taxon>
        <taxon>Heteroconchia</taxon>
        <taxon>Euheterodonta</taxon>
        <taxon>Imparidentia</taxon>
        <taxon>Neoheterodontei</taxon>
        <taxon>Myida</taxon>
        <taxon>Dreissenoidea</taxon>
        <taxon>Dreissenidae</taxon>
        <taxon>Dreissena</taxon>
    </lineage>
</organism>
<name>A0A9D3Z0B4_DREPO</name>
<gene>
    <name evidence="1" type="ORF">DPMN_069861</name>
</gene>
<reference evidence="1" key="1">
    <citation type="journal article" date="2019" name="bioRxiv">
        <title>The Genome of the Zebra Mussel, Dreissena polymorpha: A Resource for Invasive Species Research.</title>
        <authorList>
            <person name="McCartney M.A."/>
            <person name="Auch B."/>
            <person name="Kono T."/>
            <person name="Mallez S."/>
            <person name="Zhang Y."/>
            <person name="Obille A."/>
            <person name="Becker A."/>
            <person name="Abrahante J.E."/>
            <person name="Garbe J."/>
            <person name="Badalamenti J.P."/>
            <person name="Herman A."/>
            <person name="Mangelson H."/>
            <person name="Liachko I."/>
            <person name="Sullivan S."/>
            <person name="Sone E.D."/>
            <person name="Koren S."/>
            <person name="Silverstein K.A.T."/>
            <person name="Beckman K.B."/>
            <person name="Gohl D.M."/>
        </authorList>
    </citation>
    <scope>NUCLEOTIDE SEQUENCE</scope>
    <source>
        <strain evidence="1">Duluth1</strain>
        <tissue evidence="1">Whole animal</tissue>
    </source>
</reference>
<dbReference type="Proteomes" id="UP000828390">
    <property type="component" value="Unassembled WGS sequence"/>
</dbReference>
<reference evidence="1" key="2">
    <citation type="submission" date="2020-11" db="EMBL/GenBank/DDBJ databases">
        <authorList>
            <person name="McCartney M.A."/>
            <person name="Auch B."/>
            <person name="Kono T."/>
            <person name="Mallez S."/>
            <person name="Becker A."/>
            <person name="Gohl D.M."/>
            <person name="Silverstein K.A.T."/>
            <person name="Koren S."/>
            <person name="Bechman K.B."/>
            <person name="Herman A."/>
            <person name="Abrahante J.E."/>
            <person name="Garbe J."/>
        </authorList>
    </citation>
    <scope>NUCLEOTIDE SEQUENCE</scope>
    <source>
        <strain evidence="1">Duluth1</strain>
        <tissue evidence="1">Whole animal</tissue>
    </source>
</reference>